<dbReference type="Gene3D" id="1.10.510.10">
    <property type="entry name" value="Transferase(Phosphotransferase) domain 1"/>
    <property type="match status" value="1"/>
</dbReference>
<feature type="compositionally biased region" description="Pro residues" evidence="6">
    <location>
        <begin position="323"/>
        <end position="355"/>
    </location>
</feature>
<dbReference type="AlphaFoldDB" id="A0A5N6AEN0"/>
<dbReference type="GO" id="GO:0004674">
    <property type="term" value="F:protein serine/threonine kinase activity"/>
    <property type="evidence" value="ECO:0007669"/>
    <property type="project" value="TreeGrafter"/>
</dbReference>
<dbReference type="InterPro" id="IPR008271">
    <property type="entry name" value="Ser/Thr_kinase_AS"/>
</dbReference>
<feature type="binding site" evidence="5">
    <location>
        <position position="66"/>
    </location>
    <ligand>
        <name>ATP</name>
        <dbReference type="ChEBI" id="CHEBI:30616"/>
    </ligand>
</feature>
<dbReference type="Proteomes" id="UP000314251">
    <property type="component" value="Unassembled WGS sequence"/>
</dbReference>
<dbReference type="Pfam" id="PF00497">
    <property type="entry name" value="SBP_bac_3"/>
    <property type="match status" value="1"/>
</dbReference>
<evidence type="ECO:0000256" key="1">
    <source>
        <dbReference type="ARBA" id="ARBA00022679"/>
    </source>
</evidence>
<evidence type="ECO:0000256" key="6">
    <source>
        <dbReference type="SAM" id="MobiDB-lite"/>
    </source>
</evidence>
<feature type="domain" description="Protein kinase" evidence="7">
    <location>
        <begin position="38"/>
        <end position="303"/>
    </location>
</feature>
<dbReference type="InterPro" id="IPR017441">
    <property type="entry name" value="Protein_kinase_ATP_BS"/>
</dbReference>
<dbReference type="InterPro" id="IPR011009">
    <property type="entry name" value="Kinase-like_dom_sf"/>
</dbReference>
<dbReference type="CDD" id="cd14014">
    <property type="entry name" value="STKc_PknB_like"/>
    <property type="match status" value="1"/>
</dbReference>
<evidence type="ECO:0000259" key="7">
    <source>
        <dbReference type="PROSITE" id="PS50011"/>
    </source>
</evidence>
<dbReference type="SMART" id="SM00220">
    <property type="entry name" value="S_TKc"/>
    <property type="match status" value="1"/>
</dbReference>
<evidence type="ECO:0000313" key="8">
    <source>
        <dbReference type="EMBL" id="KAB8167111.1"/>
    </source>
</evidence>
<evidence type="ECO:0000256" key="2">
    <source>
        <dbReference type="ARBA" id="ARBA00022741"/>
    </source>
</evidence>
<dbReference type="SUPFAM" id="SSF53850">
    <property type="entry name" value="Periplasmic binding protein-like II"/>
    <property type="match status" value="1"/>
</dbReference>
<dbReference type="Gene3D" id="3.40.190.10">
    <property type="entry name" value="Periplasmic binding protein-like II"/>
    <property type="match status" value="2"/>
</dbReference>
<dbReference type="PANTHER" id="PTHR43289">
    <property type="entry name" value="MITOGEN-ACTIVATED PROTEIN KINASE KINASE KINASE 20-RELATED"/>
    <property type="match status" value="1"/>
</dbReference>
<accession>A0A5N6AEN0</accession>
<dbReference type="Gene3D" id="3.30.200.20">
    <property type="entry name" value="Phosphorylase Kinase, domain 1"/>
    <property type="match status" value="1"/>
</dbReference>
<organism evidence="8 9">
    <name type="scientific">Streptomyces mimosae</name>
    <dbReference type="NCBI Taxonomy" id="2586635"/>
    <lineage>
        <taxon>Bacteria</taxon>
        <taxon>Bacillati</taxon>
        <taxon>Actinomycetota</taxon>
        <taxon>Actinomycetes</taxon>
        <taxon>Kitasatosporales</taxon>
        <taxon>Streptomycetaceae</taxon>
        <taxon>Streptomyces</taxon>
    </lineage>
</organism>
<dbReference type="PROSITE" id="PS00107">
    <property type="entry name" value="PROTEIN_KINASE_ATP"/>
    <property type="match status" value="1"/>
</dbReference>
<keyword evidence="1" id="KW-0808">Transferase</keyword>
<sequence>MIRCQDPLEHGDLDAPAEAEAALVHPLNPHHPTRVGPYRLLGRLGAGGMGEVFLGRSPGGRLAAVKLVHGELAADAEFRRRFRREIDAARRVGGGWTAPVLDSDPDAAVPWVATGYVPGPSLTQLLREHGPLPEATVWGLAHGLVRALADIHGNGLIHRDLKPSNILITLEGPRVIDFGIVRAVDASSATRTGSMVGSPGYMAPEQIRGEDVTTAADVFALGAVLAHAATAVPPFAPDQPSLHTVLYRVLHEPPELGPETGPLAGPLRALALRCLDKEPARRPDLPWLLRAVEDRVHDPELWLPPHLTARLGREAAALLSLDGPPPTQVDPPRPEPATPPTPDAPPLPDAPPPSGTPTAPSHEPGRAGPTARGRRRALAPAATATALLLVAGVAVWAALRPDGDEPADGEATYTAEEAGGAANPEAQLHELLPEEVREAGELTVAAGIYAAPLSFEGPDGQPRGVEPDLAEAMAELLGVDLVVEPIREYNELVGRVAASHDAGPAVIGMGSLRDTAEQRSDTGGEFVNHYREGLVLLVPPGAEGTTLGDLCGGSVATWPGDDLLGVLGEANEDCGDRPFAVTTGASVAEMEQRIGAGETDAAFLPYSGARWYLDENPDSSLTLASAEQIATAPHGILLPGGQPELSDALREAVQTLIDDGTYAEILDTWNMAPLALDEATVNAGD</sequence>
<dbReference type="InterPro" id="IPR001638">
    <property type="entry name" value="Solute-binding_3/MltF_N"/>
</dbReference>
<dbReference type="PROSITE" id="PS50011">
    <property type="entry name" value="PROTEIN_KINASE_DOM"/>
    <property type="match status" value="1"/>
</dbReference>
<keyword evidence="4 5" id="KW-0067">ATP-binding</keyword>
<protein>
    <submittedName>
        <fullName evidence="8">Transporter substrate-binding domain-containing protein</fullName>
    </submittedName>
</protein>
<feature type="region of interest" description="Disordered" evidence="6">
    <location>
        <begin position="320"/>
        <end position="378"/>
    </location>
</feature>
<name>A0A5N6AEN0_9ACTN</name>
<dbReference type="PROSITE" id="PS00108">
    <property type="entry name" value="PROTEIN_KINASE_ST"/>
    <property type="match status" value="1"/>
</dbReference>
<dbReference type="EMBL" id="VDLY02000005">
    <property type="protein sequence ID" value="KAB8167111.1"/>
    <property type="molecule type" value="Genomic_DNA"/>
</dbReference>
<dbReference type="SUPFAM" id="SSF56112">
    <property type="entry name" value="Protein kinase-like (PK-like)"/>
    <property type="match status" value="1"/>
</dbReference>
<keyword evidence="9" id="KW-1185">Reference proteome</keyword>
<comment type="caution">
    <text evidence="8">The sequence shown here is derived from an EMBL/GenBank/DDBJ whole genome shotgun (WGS) entry which is preliminary data.</text>
</comment>
<evidence type="ECO:0000256" key="3">
    <source>
        <dbReference type="ARBA" id="ARBA00022777"/>
    </source>
</evidence>
<reference evidence="8" key="1">
    <citation type="submission" date="2019-10" db="EMBL/GenBank/DDBJ databases">
        <title>Nonomuraea sp. nov., isolated from Phyllanthus amarus.</title>
        <authorList>
            <person name="Klykleung N."/>
            <person name="Tanasupawat S."/>
        </authorList>
    </citation>
    <scope>NUCLEOTIDE SEQUENCE [LARGE SCALE GENOMIC DNA]</scope>
    <source>
        <strain evidence="8">3MP-10</strain>
    </source>
</reference>
<dbReference type="Pfam" id="PF00069">
    <property type="entry name" value="Pkinase"/>
    <property type="match status" value="1"/>
</dbReference>
<keyword evidence="2 5" id="KW-0547">Nucleotide-binding</keyword>
<evidence type="ECO:0000256" key="4">
    <source>
        <dbReference type="ARBA" id="ARBA00022840"/>
    </source>
</evidence>
<dbReference type="PANTHER" id="PTHR43289:SF34">
    <property type="entry name" value="SERINE_THREONINE-PROTEIN KINASE YBDM-RELATED"/>
    <property type="match status" value="1"/>
</dbReference>
<proteinExistence type="predicted"/>
<gene>
    <name evidence="8" type="ORF">FH607_009440</name>
</gene>
<evidence type="ECO:0000313" key="9">
    <source>
        <dbReference type="Proteomes" id="UP000314251"/>
    </source>
</evidence>
<feature type="compositionally biased region" description="Low complexity" evidence="6">
    <location>
        <begin position="356"/>
        <end position="371"/>
    </location>
</feature>
<dbReference type="SMART" id="SM00062">
    <property type="entry name" value="PBPb"/>
    <property type="match status" value="1"/>
</dbReference>
<evidence type="ECO:0000256" key="5">
    <source>
        <dbReference type="PROSITE-ProRule" id="PRU10141"/>
    </source>
</evidence>
<dbReference type="GO" id="GO:0005524">
    <property type="term" value="F:ATP binding"/>
    <property type="evidence" value="ECO:0007669"/>
    <property type="project" value="UniProtKB-UniRule"/>
</dbReference>
<dbReference type="InterPro" id="IPR000719">
    <property type="entry name" value="Prot_kinase_dom"/>
</dbReference>
<dbReference type="OrthoDB" id="4633994at2"/>
<keyword evidence="3" id="KW-0418">Kinase</keyword>